<dbReference type="EMBL" id="VXJS01000004">
    <property type="protein sequence ID" value="KAA8677667.1"/>
    <property type="molecule type" value="Genomic_DNA"/>
</dbReference>
<name>A0A5M9P0B9_9VIBR</name>
<evidence type="ECO:0000313" key="2">
    <source>
        <dbReference type="EMBL" id="KAA8677667.1"/>
    </source>
</evidence>
<organism evidence="2 3">
    <name type="scientific">Vibrio gigantis</name>
    <dbReference type="NCBI Taxonomy" id="296199"/>
    <lineage>
        <taxon>Bacteria</taxon>
        <taxon>Pseudomonadati</taxon>
        <taxon>Pseudomonadota</taxon>
        <taxon>Gammaproteobacteria</taxon>
        <taxon>Vibrionales</taxon>
        <taxon>Vibrionaceae</taxon>
        <taxon>Vibrio</taxon>
    </lineage>
</organism>
<accession>A0A5M9P0B9</accession>
<protein>
    <submittedName>
        <fullName evidence="2">Outer membrane beta-barrel protein</fullName>
    </submittedName>
</protein>
<proteinExistence type="predicted"/>
<dbReference type="OrthoDB" id="6400270at2"/>
<evidence type="ECO:0000313" key="3">
    <source>
        <dbReference type="Proteomes" id="UP000322521"/>
    </source>
</evidence>
<dbReference type="AlphaFoldDB" id="A0A5M9P0B9"/>
<dbReference type="InterPro" id="IPR011250">
    <property type="entry name" value="OMP/PagP_B-barrel"/>
</dbReference>
<sequence length="217" mass="24372">MRPLIFTVFCFSLMSFQSLASKGSHYLYTGYQNTRVSDDGFQDYFEGSYNNSGSKQLYGGYLGGNYAVTDSLFFGFDSSKTTRSSTTLSDLSIQLGWYHSVTQQVELYAAGGVNWVKPKRRSSCRNDSILDPCNRETNKNYDEGFIGEAGAVVSINERWSVQPFYSYTDTYEHGVNSLGVVSSVEVISWLAIDAGYDHTYSKNLRQNTIRVGARFSF</sequence>
<evidence type="ECO:0000256" key="1">
    <source>
        <dbReference type="SAM" id="SignalP"/>
    </source>
</evidence>
<reference evidence="2 3" key="1">
    <citation type="submission" date="2019-09" db="EMBL/GenBank/DDBJ databases">
        <title>Draft genome sequence of various Type strains from the CCUG.</title>
        <authorList>
            <person name="Pineiro-Iglesias B."/>
            <person name="Tunovic T."/>
            <person name="Unosson C."/>
            <person name="Inganas E."/>
            <person name="Ohlen M."/>
            <person name="Cardew S."/>
            <person name="Jensie-Markopoulos S."/>
            <person name="Salva-Serra F."/>
            <person name="Jaen-Luchoro D."/>
            <person name="Karlsson R."/>
            <person name="Svensson-Stadler L."/>
            <person name="Chun J."/>
            <person name="Moore E."/>
        </authorList>
    </citation>
    <scope>NUCLEOTIDE SEQUENCE [LARGE SCALE GENOMIC DNA]</scope>
    <source>
        <strain evidence="2 3">CCUG 56969T</strain>
    </source>
</reference>
<gene>
    <name evidence="2" type="ORF">F4W18_08915</name>
</gene>
<keyword evidence="1" id="KW-0732">Signal</keyword>
<feature type="chain" id="PRO_5024457649" evidence="1">
    <location>
        <begin position="21"/>
        <end position="217"/>
    </location>
</feature>
<feature type="signal peptide" evidence="1">
    <location>
        <begin position="1"/>
        <end position="20"/>
    </location>
</feature>
<dbReference type="Gene3D" id="2.40.160.20">
    <property type="match status" value="1"/>
</dbReference>
<comment type="caution">
    <text evidence="2">The sequence shown here is derived from an EMBL/GenBank/DDBJ whole genome shotgun (WGS) entry which is preliminary data.</text>
</comment>
<keyword evidence="3" id="KW-1185">Reference proteome</keyword>
<dbReference type="SUPFAM" id="SSF56925">
    <property type="entry name" value="OMPA-like"/>
    <property type="match status" value="1"/>
</dbReference>
<dbReference type="Proteomes" id="UP000322521">
    <property type="component" value="Unassembled WGS sequence"/>
</dbReference>